<reference evidence="6 7" key="1">
    <citation type="submission" date="2014-02" db="EMBL/GenBank/DDBJ databases">
        <title>The small core and large imbalanced accessory genome model reveals a collaborative survival strategy of Sorangium cellulosum strains in nature.</title>
        <authorList>
            <person name="Han K."/>
            <person name="Peng R."/>
            <person name="Blom J."/>
            <person name="Li Y.-Z."/>
        </authorList>
    </citation>
    <scope>NUCLEOTIDE SEQUENCE [LARGE SCALE GENOMIC DNA]</scope>
    <source>
        <strain evidence="6 7">So0008-312</strain>
    </source>
</reference>
<dbReference type="Pfam" id="PF22178">
    <property type="entry name" value="Gp5_trimer_C"/>
    <property type="match status" value="1"/>
</dbReference>
<evidence type="ECO:0000256" key="3">
    <source>
        <dbReference type="ARBA" id="ARBA00022525"/>
    </source>
</evidence>
<evidence type="ECO:0000256" key="2">
    <source>
        <dbReference type="ARBA" id="ARBA00005558"/>
    </source>
</evidence>
<dbReference type="Gene3D" id="2.30.110.50">
    <property type="match status" value="1"/>
</dbReference>
<protein>
    <submittedName>
        <fullName evidence="6">Type IV secretion protein Rhs</fullName>
    </submittedName>
</protein>
<gene>
    <name evidence="6" type="ORF">BE15_14215</name>
</gene>
<dbReference type="InterPro" id="IPR006533">
    <property type="entry name" value="T6SS_Vgr_RhsGE"/>
</dbReference>
<sequence length="721" mass="77921">MPVLELTFDRLDPSLSVRRFAVEEAISTLFSATVWARSPDPSLDLSAIVGAPATFLADPGHAFSSAARRYAGIVRHMELVEVEPGGLSLYAIHLVPALWLLTQRTNNRIFQHVAIPGIIDALLDEWGIEHAWEIDRGRYPRLEAKVQYGESDFDFFSRLLEEAGIAYAFPEDEGGSRLLLSDRLNDKAARPAPIPFLNSPSAPLELERVIGVSLVHEVRPGAYTLRDFDFRNPGLPVTGEAPAAGSPEDRYEQYRYLPGGALVETGKPGGTPVADAKGFARHDVAYAQGRAARALEGERAGRLAVGFSTNTPELRPGTVFTMSGHPHPDLAGAPRLLVTAFSMEGTHDEVWPMTGRAVFADAPYAPALRAPRPRIHGLQSARVVGPPGQEIHTDEHGRVRVHFPWDRGGVRDPEASMWIRVSQGWAGSGYGMFLLPRVGQEVLVTFLEGDPDQPVILGRAYNAIEPVPYALPASRTISTWKSESSPGGGGFNEIKLDDARGDELFYLQAEKNLRALVKNDETITVGRDRRKQVLGSETDTTGVNRTEVTGLNRVEVTGANRALFVGARRAHRVGKAEVERTEGLHERLVGKDVDEVVKGKRRERVEEALHTHVNKDRRQKVDGAQSLTVLEDQHEKVAGTHALAAGKAVTLVAGEDMVGEGGQGVTVKGPGGFLQIDSAGVTIKGTLVKINAGGSAGKGEGPKAEAPEEPVEAVVRVPPVG</sequence>
<dbReference type="SUPFAM" id="SSF69255">
    <property type="entry name" value="gp5 N-terminal domain-like"/>
    <property type="match status" value="1"/>
</dbReference>
<dbReference type="GO" id="GO:0005576">
    <property type="term" value="C:extracellular region"/>
    <property type="evidence" value="ECO:0007669"/>
    <property type="project" value="UniProtKB-SubCell"/>
</dbReference>
<dbReference type="SUPFAM" id="SSF69349">
    <property type="entry name" value="Phage fibre proteins"/>
    <property type="match status" value="1"/>
</dbReference>
<evidence type="ECO:0000313" key="6">
    <source>
        <dbReference type="EMBL" id="KYF72816.1"/>
    </source>
</evidence>
<dbReference type="Gene3D" id="2.40.50.230">
    <property type="entry name" value="Gp5 N-terminal domain"/>
    <property type="match status" value="1"/>
</dbReference>
<dbReference type="SUPFAM" id="SSF69279">
    <property type="entry name" value="Phage tail proteins"/>
    <property type="match status" value="2"/>
</dbReference>
<comment type="subcellular location">
    <subcellularLocation>
        <location evidence="1">Secreted</location>
    </subcellularLocation>
</comment>
<dbReference type="PANTHER" id="PTHR32305:SF15">
    <property type="entry name" value="PROTEIN RHSA-RELATED"/>
    <property type="match status" value="1"/>
</dbReference>
<comment type="caution">
    <text evidence="6">The sequence shown here is derived from an EMBL/GenBank/DDBJ whole genome shotgun (WGS) entry which is preliminary data.</text>
</comment>
<dbReference type="Pfam" id="PF04717">
    <property type="entry name" value="Phage_base_V"/>
    <property type="match status" value="1"/>
</dbReference>
<evidence type="ECO:0000256" key="1">
    <source>
        <dbReference type="ARBA" id="ARBA00004613"/>
    </source>
</evidence>
<keyword evidence="3" id="KW-0964">Secreted</keyword>
<comment type="similarity">
    <text evidence="2">Belongs to the VgrG protein family.</text>
</comment>
<dbReference type="Gene3D" id="4.10.220.110">
    <property type="match status" value="1"/>
</dbReference>
<feature type="domain" description="Gp5/Type VI secretion system Vgr C-terminal trimerisation" evidence="5">
    <location>
        <begin position="478"/>
        <end position="583"/>
    </location>
</feature>
<dbReference type="NCBIfam" id="TIGR01646">
    <property type="entry name" value="vgr_GE"/>
    <property type="match status" value="1"/>
</dbReference>
<dbReference type="InterPro" id="IPR054030">
    <property type="entry name" value="Gp5_Vgr_C"/>
</dbReference>
<dbReference type="InterPro" id="IPR006531">
    <property type="entry name" value="Gp5/Vgr_OB"/>
</dbReference>
<feature type="domain" description="Gp5/Type VI secretion system Vgr protein OB-fold" evidence="4">
    <location>
        <begin position="393"/>
        <end position="461"/>
    </location>
</feature>
<evidence type="ECO:0000259" key="5">
    <source>
        <dbReference type="Pfam" id="PF22178"/>
    </source>
</evidence>
<dbReference type="InterPro" id="IPR037026">
    <property type="entry name" value="Vgr_OB-fold_dom_sf"/>
</dbReference>
<dbReference type="InterPro" id="IPR017847">
    <property type="entry name" value="T6SS_RhsGE_Vgr_subset"/>
</dbReference>
<proteinExistence type="inferred from homology"/>
<evidence type="ECO:0000313" key="7">
    <source>
        <dbReference type="Proteomes" id="UP000075260"/>
    </source>
</evidence>
<name>A0A150QYM7_SORCE</name>
<dbReference type="RefSeq" id="WP_061606085.1">
    <property type="nucleotide sequence ID" value="NZ_JEMA01000236.1"/>
</dbReference>
<dbReference type="Proteomes" id="UP000075260">
    <property type="component" value="Unassembled WGS sequence"/>
</dbReference>
<dbReference type="OrthoDB" id="5478035at2"/>
<dbReference type="InterPro" id="IPR050708">
    <property type="entry name" value="T6SS_VgrG/RHS"/>
</dbReference>
<accession>A0A150QYM7</accession>
<dbReference type="Pfam" id="PF05954">
    <property type="entry name" value="Phage_GPD"/>
    <property type="match status" value="1"/>
</dbReference>
<dbReference type="AlphaFoldDB" id="A0A150QYM7"/>
<evidence type="ECO:0000259" key="4">
    <source>
        <dbReference type="Pfam" id="PF04717"/>
    </source>
</evidence>
<dbReference type="PANTHER" id="PTHR32305">
    <property type="match status" value="1"/>
</dbReference>
<dbReference type="Gene3D" id="3.55.50.10">
    <property type="entry name" value="Baseplate protein-like domains"/>
    <property type="match status" value="1"/>
</dbReference>
<organism evidence="6 7">
    <name type="scientific">Sorangium cellulosum</name>
    <name type="common">Polyangium cellulosum</name>
    <dbReference type="NCBI Taxonomy" id="56"/>
    <lineage>
        <taxon>Bacteria</taxon>
        <taxon>Pseudomonadati</taxon>
        <taxon>Myxococcota</taxon>
        <taxon>Polyangia</taxon>
        <taxon>Polyangiales</taxon>
        <taxon>Polyangiaceae</taxon>
        <taxon>Sorangium</taxon>
    </lineage>
</organism>
<dbReference type="EMBL" id="JEMA01000236">
    <property type="protein sequence ID" value="KYF72816.1"/>
    <property type="molecule type" value="Genomic_DNA"/>
</dbReference>
<dbReference type="NCBIfam" id="TIGR03361">
    <property type="entry name" value="VI_Rhs_Vgr"/>
    <property type="match status" value="1"/>
</dbReference>